<evidence type="ECO:0000313" key="2">
    <source>
        <dbReference type="EMBL" id="CAK0876621.1"/>
    </source>
</evidence>
<dbReference type="Proteomes" id="UP001189429">
    <property type="component" value="Unassembled WGS sequence"/>
</dbReference>
<organism evidence="2 3">
    <name type="scientific">Prorocentrum cordatum</name>
    <dbReference type="NCBI Taxonomy" id="2364126"/>
    <lineage>
        <taxon>Eukaryota</taxon>
        <taxon>Sar</taxon>
        <taxon>Alveolata</taxon>
        <taxon>Dinophyceae</taxon>
        <taxon>Prorocentrales</taxon>
        <taxon>Prorocentraceae</taxon>
        <taxon>Prorocentrum</taxon>
    </lineage>
</organism>
<dbReference type="InterPro" id="IPR003325">
    <property type="entry name" value="TerD"/>
</dbReference>
<feature type="domain" description="TerD" evidence="1">
    <location>
        <begin position="23"/>
        <end position="106"/>
    </location>
</feature>
<proteinExistence type="predicted"/>
<accession>A0ABN9VT11</accession>
<dbReference type="Pfam" id="PF02342">
    <property type="entry name" value="TerD"/>
    <property type="match status" value="1"/>
</dbReference>
<name>A0ABN9VT11_9DINO</name>
<evidence type="ECO:0000259" key="1">
    <source>
        <dbReference type="Pfam" id="PF02342"/>
    </source>
</evidence>
<dbReference type="EMBL" id="CAUYUJ010017649">
    <property type="protein sequence ID" value="CAK0876621.1"/>
    <property type="molecule type" value="Genomic_DNA"/>
</dbReference>
<keyword evidence="3" id="KW-1185">Reference proteome</keyword>
<dbReference type="Gene3D" id="2.60.60.30">
    <property type="entry name" value="sav2460 like domains"/>
    <property type="match status" value="1"/>
</dbReference>
<protein>
    <recommendedName>
        <fullName evidence="1">TerD domain-containing protein</fullName>
    </recommendedName>
</protein>
<evidence type="ECO:0000313" key="3">
    <source>
        <dbReference type="Proteomes" id="UP001189429"/>
    </source>
</evidence>
<comment type="caution">
    <text evidence="2">The sequence shown here is derived from an EMBL/GenBank/DDBJ whole genome shotgun (WGS) entry which is preliminary data.</text>
</comment>
<sequence length="125" mass="13808">MQLPTPACAGPSSPQGLERVLESGIDECIWITFQKLPQHVKLILFVVAAYNRGCLRDARNGRVHLLEERKDNEVGSFAMEDSAAEVDAICMMVRESSHWVLRVLDEPAQESPGGDSGSWSPLWAT</sequence>
<reference evidence="2" key="1">
    <citation type="submission" date="2023-10" db="EMBL/GenBank/DDBJ databases">
        <authorList>
            <person name="Chen Y."/>
            <person name="Shah S."/>
            <person name="Dougan E. K."/>
            <person name="Thang M."/>
            <person name="Chan C."/>
        </authorList>
    </citation>
    <scope>NUCLEOTIDE SEQUENCE [LARGE SCALE GENOMIC DNA]</scope>
</reference>
<gene>
    <name evidence="2" type="ORF">PCOR1329_LOCUS60926</name>
</gene>